<evidence type="ECO:0000256" key="1">
    <source>
        <dbReference type="SAM" id="MobiDB-lite"/>
    </source>
</evidence>
<dbReference type="EMBL" id="JAJEQW010000010">
    <property type="protein sequence ID" value="MCC2242636.1"/>
    <property type="molecule type" value="Genomic_DNA"/>
</dbReference>
<evidence type="ECO:0008006" key="4">
    <source>
        <dbReference type="Google" id="ProtNLM"/>
    </source>
</evidence>
<comment type="caution">
    <text evidence="2">The sequence shown here is derived from an EMBL/GenBank/DDBJ whole genome shotgun (WGS) entry which is preliminary data.</text>
</comment>
<reference evidence="2" key="1">
    <citation type="submission" date="2021-10" db="EMBL/GenBank/DDBJ databases">
        <title>Anaerobic single-cell dispensing facilitates the cultivation of human gut bacteria.</title>
        <authorList>
            <person name="Afrizal A."/>
        </authorList>
    </citation>
    <scope>NUCLEOTIDE SEQUENCE</scope>
    <source>
        <strain evidence="2">CLA-AA-H204</strain>
    </source>
</reference>
<dbReference type="Proteomes" id="UP001198893">
    <property type="component" value="Unassembled WGS sequence"/>
</dbReference>
<evidence type="ECO:0000313" key="2">
    <source>
        <dbReference type="EMBL" id="MCC2242636.1"/>
    </source>
</evidence>
<dbReference type="RefSeq" id="WP_022503259.1">
    <property type="nucleotide sequence ID" value="NZ_JAJEQW010000010.1"/>
</dbReference>
<evidence type="ECO:0000313" key="3">
    <source>
        <dbReference type="Proteomes" id="UP001198893"/>
    </source>
</evidence>
<proteinExistence type="predicted"/>
<gene>
    <name evidence="2" type="ORF">LKD47_10040</name>
</gene>
<dbReference type="AlphaFoldDB" id="A0AAW4WIQ7"/>
<feature type="compositionally biased region" description="Basic residues" evidence="1">
    <location>
        <begin position="46"/>
        <end position="62"/>
    </location>
</feature>
<protein>
    <recommendedName>
        <fullName evidence="4">HK97 gp10 family phage protein</fullName>
    </recommendedName>
</protein>
<accession>A0AAW4WIQ7</accession>
<feature type="region of interest" description="Disordered" evidence="1">
    <location>
        <begin position="46"/>
        <end position="75"/>
    </location>
</feature>
<organism evidence="2 3">
    <name type="scientific">Roseburia amylophila</name>
    <dbReference type="NCBI Taxonomy" id="2981794"/>
    <lineage>
        <taxon>Bacteria</taxon>
        <taxon>Bacillati</taxon>
        <taxon>Bacillota</taxon>
        <taxon>Clostridia</taxon>
        <taxon>Lachnospirales</taxon>
        <taxon>Lachnospiraceae</taxon>
        <taxon>Roseburia</taxon>
    </lineage>
</organism>
<name>A0AAW4WIQ7_9FIRM</name>
<sequence length="145" mass="15907">MTPTAAPEAVKEAVNKTVTKINQQVKSRGTRVKNALRNAELEVLKGKRSGRKYRKPNSKRRYTASAPGEPPARRTGALRLNWTGGVETQAGSGKGVVVTSYIESNTPYAGYLENGTGKMAARPYVDRIKEKAQPEIDKILNEDYS</sequence>